<dbReference type="PANTHER" id="PTHR24349">
    <property type="entry name" value="SERINE/THREONINE-PROTEIN KINASE"/>
    <property type="match status" value="1"/>
</dbReference>
<evidence type="ECO:0000256" key="6">
    <source>
        <dbReference type="ARBA" id="ARBA00022840"/>
    </source>
</evidence>
<evidence type="ECO:0000313" key="10">
    <source>
        <dbReference type="Proteomes" id="UP000827721"/>
    </source>
</evidence>
<accession>A0ABQ8IHR6</accession>
<comment type="caution">
    <text evidence="9">The sequence shown here is derived from an EMBL/GenBank/DDBJ whole genome shotgun (WGS) entry which is preliminary data.</text>
</comment>
<dbReference type="Gene3D" id="1.10.510.10">
    <property type="entry name" value="Transferase(Phosphotransferase) domain 1"/>
    <property type="match status" value="1"/>
</dbReference>
<gene>
    <name evidence="9" type="ORF">JRO89_XS02G0286500</name>
</gene>
<dbReference type="SUPFAM" id="SSF56112">
    <property type="entry name" value="Protein kinase-like (PK-like)"/>
    <property type="match status" value="1"/>
</dbReference>
<feature type="transmembrane region" description="Helical" evidence="7">
    <location>
        <begin position="51"/>
        <end position="69"/>
    </location>
</feature>
<proteinExistence type="inferred from homology"/>
<keyword evidence="7" id="KW-1133">Transmembrane helix</keyword>
<keyword evidence="10" id="KW-1185">Reference proteome</keyword>
<keyword evidence="7" id="KW-0472">Membrane</keyword>
<organism evidence="9 10">
    <name type="scientific">Xanthoceras sorbifolium</name>
    <dbReference type="NCBI Taxonomy" id="99658"/>
    <lineage>
        <taxon>Eukaryota</taxon>
        <taxon>Viridiplantae</taxon>
        <taxon>Streptophyta</taxon>
        <taxon>Embryophyta</taxon>
        <taxon>Tracheophyta</taxon>
        <taxon>Spermatophyta</taxon>
        <taxon>Magnoliopsida</taxon>
        <taxon>eudicotyledons</taxon>
        <taxon>Gunneridae</taxon>
        <taxon>Pentapetalae</taxon>
        <taxon>rosids</taxon>
        <taxon>malvids</taxon>
        <taxon>Sapindales</taxon>
        <taxon>Sapindaceae</taxon>
        <taxon>Xanthoceroideae</taxon>
        <taxon>Xanthoceras</taxon>
    </lineage>
</organism>
<keyword evidence="3" id="KW-0808">Transferase</keyword>
<keyword evidence="5" id="KW-0418">Kinase</keyword>
<protein>
    <recommendedName>
        <fullName evidence="8">Protein kinase domain-containing protein</fullName>
    </recommendedName>
</protein>
<dbReference type="Proteomes" id="UP000827721">
    <property type="component" value="Unassembled WGS sequence"/>
</dbReference>
<evidence type="ECO:0000256" key="4">
    <source>
        <dbReference type="ARBA" id="ARBA00022741"/>
    </source>
</evidence>
<dbReference type="InterPro" id="IPR011009">
    <property type="entry name" value="Kinase-like_dom_sf"/>
</dbReference>
<evidence type="ECO:0000256" key="2">
    <source>
        <dbReference type="ARBA" id="ARBA00022527"/>
    </source>
</evidence>
<dbReference type="PROSITE" id="PS50011">
    <property type="entry name" value="PROTEIN_KINASE_DOM"/>
    <property type="match status" value="1"/>
</dbReference>
<feature type="domain" description="Protein kinase" evidence="8">
    <location>
        <begin position="1"/>
        <end position="107"/>
    </location>
</feature>
<sequence length="107" mass="11963">MKSAEKKMASSIMMSADWLVEEGAATGVVGTPYYMALEVVMGKEYSEKVDVWSAGVVLYTMLAGILPFYGDAEIFEAILRANLRFPTRVFRLIVFLVELIWKMVVDG</sequence>
<dbReference type="InterPro" id="IPR050205">
    <property type="entry name" value="CDPK_Ser/Thr_kinases"/>
</dbReference>
<keyword evidence="4" id="KW-0547">Nucleotide-binding</keyword>
<evidence type="ECO:0000256" key="7">
    <source>
        <dbReference type="SAM" id="Phobius"/>
    </source>
</evidence>
<evidence type="ECO:0000313" key="9">
    <source>
        <dbReference type="EMBL" id="KAH7576070.1"/>
    </source>
</evidence>
<name>A0ABQ8IHR6_9ROSI</name>
<keyword evidence="6" id="KW-0067">ATP-binding</keyword>
<keyword evidence="2" id="KW-0723">Serine/threonine-protein kinase</keyword>
<evidence type="ECO:0000256" key="3">
    <source>
        <dbReference type="ARBA" id="ARBA00022679"/>
    </source>
</evidence>
<keyword evidence="7" id="KW-0812">Transmembrane</keyword>
<comment type="similarity">
    <text evidence="1">Belongs to the protein kinase superfamily. CAMK Ser/Thr protein kinase family. CaMK subfamily.</text>
</comment>
<dbReference type="Pfam" id="PF00069">
    <property type="entry name" value="Pkinase"/>
    <property type="match status" value="1"/>
</dbReference>
<dbReference type="EMBL" id="JAFEMO010000002">
    <property type="protein sequence ID" value="KAH7576070.1"/>
    <property type="molecule type" value="Genomic_DNA"/>
</dbReference>
<evidence type="ECO:0000256" key="5">
    <source>
        <dbReference type="ARBA" id="ARBA00022777"/>
    </source>
</evidence>
<dbReference type="InterPro" id="IPR000719">
    <property type="entry name" value="Prot_kinase_dom"/>
</dbReference>
<evidence type="ECO:0000259" key="8">
    <source>
        <dbReference type="PROSITE" id="PS50011"/>
    </source>
</evidence>
<reference evidence="9 10" key="1">
    <citation type="submission" date="2021-02" db="EMBL/GenBank/DDBJ databases">
        <title>Plant Genome Project.</title>
        <authorList>
            <person name="Zhang R.-G."/>
        </authorList>
    </citation>
    <scope>NUCLEOTIDE SEQUENCE [LARGE SCALE GENOMIC DNA]</scope>
    <source>
        <tissue evidence="9">Leaves</tissue>
    </source>
</reference>
<evidence type="ECO:0000256" key="1">
    <source>
        <dbReference type="ARBA" id="ARBA00005354"/>
    </source>
</evidence>